<organism evidence="3 4">
    <name type="scientific">Cochliobolus sativus</name>
    <name type="common">Common root rot and spot blotch fungus</name>
    <name type="synonym">Bipolaris sorokiniana</name>
    <dbReference type="NCBI Taxonomy" id="45130"/>
    <lineage>
        <taxon>Eukaryota</taxon>
        <taxon>Fungi</taxon>
        <taxon>Dikarya</taxon>
        <taxon>Ascomycota</taxon>
        <taxon>Pezizomycotina</taxon>
        <taxon>Dothideomycetes</taxon>
        <taxon>Pleosporomycetidae</taxon>
        <taxon>Pleosporales</taxon>
        <taxon>Pleosporineae</taxon>
        <taxon>Pleosporaceae</taxon>
        <taxon>Bipolaris</taxon>
    </lineage>
</organism>
<evidence type="ECO:0000256" key="2">
    <source>
        <dbReference type="SAM" id="MobiDB-lite"/>
    </source>
</evidence>
<feature type="coiled-coil region" evidence="1">
    <location>
        <begin position="282"/>
        <end position="309"/>
    </location>
</feature>
<evidence type="ECO:0000313" key="3">
    <source>
        <dbReference type="EMBL" id="KAF5843984.1"/>
    </source>
</evidence>
<protein>
    <submittedName>
        <fullName evidence="3">Uncharacterized protein</fullName>
    </submittedName>
</protein>
<name>A0A8H5Z8M1_COCSA</name>
<evidence type="ECO:0000313" key="4">
    <source>
        <dbReference type="Proteomes" id="UP000624244"/>
    </source>
</evidence>
<gene>
    <name evidence="3" type="ORF">GGP41_003162</name>
</gene>
<dbReference type="Proteomes" id="UP000624244">
    <property type="component" value="Unassembled WGS sequence"/>
</dbReference>
<keyword evidence="1" id="KW-0175">Coiled coil</keyword>
<dbReference type="EMBL" id="WNKQ01000040">
    <property type="protein sequence ID" value="KAF5843984.1"/>
    <property type="molecule type" value="Genomic_DNA"/>
</dbReference>
<comment type="caution">
    <text evidence="3">The sequence shown here is derived from an EMBL/GenBank/DDBJ whole genome shotgun (WGS) entry which is preliminary data.</text>
</comment>
<evidence type="ECO:0000256" key="1">
    <source>
        <dbReference type="SAM" id="Coils"/>
    </source>
</evidence>
<feature type="region of interest" description="Disordered" evidence="2">
    <location>
        <begin position="122"/>
        <end position="144"/>
    </location>
</feature>
<proteinExistence type="predicted"/>
<sequence>MDAQAPAARRQVFLKYRELFTGKSVRKRKAIRKALLQNLSESEASAGDAPINSIVSILKSLLEDGVFQSEEIASKHFPDLITGPPSETPTGNISKKRKASPRKSINVKRMVQIEAIDKPSPGITARISTTNDPGNKPSYMTPRPSASPYNVQHYILSLSQQILEEACFQFVKRWLPSLLEKCGWACAAAVEPTKWVRVIKEHLDILPSGCMNTEQQKRFKETLPCIDRLRHTAVHRLHLTSVQLLKQVHSAHILAEVLQDDECRNRLQIIYSRVDIWVKSMDHDMEAMEQEAERRARQLEQMLRTTFAQQQNKISSAAGQGLIDSITTGFGLHRPNAAAESKVTFTCDEHAGNTEGTILIDEEDIESDENRLQTEL</sequence>
<feature type="region of interest" description="Disordered" evidence="2">
    <location>
        <begin position="77"/>
        <end position="103"/>
    </location>
</feature>
<accession>A0A8H5Z8M1</accession>
<reference evidence="3" key="1">
    <citation type="submission" date="2019-11" db="EMBL/GenBank/DDBJ databases">
        <title>Bipolaris sorokiniana Genome sequencing.</title>
        <authorList>
            <person name="Wang H."/>
        </authorList>
    </citation>
    <scope>NUCLEOTIDE SEQUENCE</scope>
</reference>
<dbReference type="AlphaFoldDB" id="A0A8H5Z8M1"/>